<dbReference type="GO" id="GO:0007269">
    <property type="term" value="P:neurotransmitter secretion"/>
    <property type="evidence" value="ECO:0007669"/>
    <property type="project" value="InterPro"/>
</dbReference>
<dbReference type="InterPro" id="IPR001359">
    <property type="entry name" value="Synapsin"/>
</dbReference>
<dbReference type="Proteomes" id="UP000007875">
    <property type="component" value="Unassembled WGS sequence"/>
</dbReference>
<evidence type="ECO:0008006" key="10">
    <source>
        <dbReference type="Google" id="ProtNLM"/>
    </source>
</evidence>
<evidence type="ECO:0000256" key="2">
    <source>
        <dbReference type="ARBA" id="ARBA00022553"/>
    </source>
</evidence>
<dbReference type="Pfam" id="PF10581">
    <property type="entry name" value="Synapsin_N"/>
    <property type="match status" value="1"/>
</dbReference>
<reference evidence="8" key="2">
    <citation type="submission" date="2025-08" db="UniProtKB">
        <authorList>
            <consortium name="Ensembl"/>
        </authorList>
    </citation>
    <scope>IDENTIFICATION</scope>
</reference>
<comment type="similarity">
    <text evidence="1">Belongs to the synapsin family.</text>
</comment>
<dbReference type="PANTHER" id="PTHR10841:SF17">
    <property type="entry name" value="SYNAPSIN"/>
    <property type="match status" value="1"/>
</dbReference>
<dbReference type="Gene3D" id="3.40.50.20">
    <property type="match status" value="1"/>
</dbReference>
<feature type="region of interest" description="Disordered" evidence="5">
    <location>
        <begin position="40"/>
        <end position="74"/>
    </location>
</feature>
<evidence type="ECO:0000256" key="1">
    <source>
        <dbReference type="ARBA" id="ARBA00008243"/>
    </source>
</evidence>
<feature type="domain" description="Synapsin ATP-binding" evidence="7">
    <location>
        <begin position="201"/>
        <end position="245"/>
    </location>
</feature>
<dbReference type="InterPro" id="IPR019736">
    <property type="entry name" value="Synapsin_P_site"/>
</dbReference>
<dbReference type="InterPro" id="IPR020897">
    <property type="entry name" value="Synapsin_pre-ATP-grasp_dom"/>
</dbReference>
<dbReference type="OMA" id="FYSAYFC"/>
<dbReference type="eggNOG" id="KOG3895">
    <property type="taxonomic scope" value="Eukaryota"/>
</dbReference>
<evidence type="ECO:0000313" key="8">
    <source>
        <dbReference type="Ensembl" id="ENSCSAVP00000016504.1"/>
    </source>
</evidence>
<dbReference type="Ensembl" id="ENSCSAVT00000016685.1">
    <property type="protein sequence ID" value="ENSCSAVP00000016504.1"/>
    <property type="gene ID" value="ENSCSAVG00000009711.1"/>
</dbReference>
<dbReference type="Pfam" id="PF02078">
    <property type="entry name" value="Synapsin"/>
    <property type="match status" value="1"/>
</dbReference>
<dbReference type="InterPro" id="IPR013815">
    <property type="entry name" value="ATP_grasp_subdomain_1"/>
</dbReference>
<dbReference type="Pfam" id="PF02750">
    <property type="entry name" value="Synapsin_C"/>
    <property type="match status" value="1"/>
</dbReference>
<evidence type="ECO:0000256" key="4">
    <source>
        <dbReference type="ARBA" id="ARBA00034103"/>
    </source>
</evidence>
<reference evidence="8" key="3">
    <citation type="submission" date="2025-09" db="UniProtKB">
        <authorList>
            <consortium name="Ensembl"/>
        </authorList>
    </citation>
    <scope>IDENTIFICATION</scope>
</reference>
<evidence type="ECO:0000259" key="7">
    <source>
        <dbReference type="Pfam" id="PF02750"/>
    </source>
</evidence>
<dbReference type="InParanoid" id="H2ZFY8"/>
<dbReference type="SUPFAM" id="SSF52440">
    <property type="entry name" value="PreATP-grasp domain"/>
    <property type="match status" value="1"/>
</dbReference>
<evidence type="ECO:0000313" key="9">
    <source>
        <dbReference type="Proteomes" id="UP000007875"/>
    </source>
</evidence>
<keyword evidence="3" id="KW-0770">Synapse</keyword>
<comment type="subcellular location">
    <subcellularLocation>
        <location evidence="4">Synapse</location>
    </subcellularLocation>
</comment>
<dbReference type="STRING" id="51511.ENSCSAVP00000016504"/>
<keyword evidence="9" id="KW-1185">Reference proteome</keyword>
<dbReference type="HOGENOM" id="CLU_010582_0_0_1"/>
<dbReference type="Gene3D" id="3.30.1490.20">
    <property type="entry name" value="ATP-grasp fold, A domain"/>
    <property type="match status" value="1"/>
</dbReference>
<organism evidence="8 9">
    <name type="scientific">Ciona savignyi</name>
    <name type="common">Pacific transparent sea squirt</name>
    <dbReference type="NCBI Taxonomy" id="51511"/>
    <lineage>
        <taxon>Eukaryota</taxon>
        <taxon>Metazoa</taxon>
        <taxon>Chordata</taxon>
        <taxon>Tunicata</taxon>
        <taxon>Ascidiacea</taxon>
        <taxon>Phlebobranchia</taxon>
        <taxon>Cionidae</taxon>
        <taxon>Ciona</taxon>
    </lineage>
</organism>
<dbReference type="InterPro" id="IPR020898">
    <property type="entry name" value="Synapsin_ATP-bd_dom"/>
</dbReference>
<dbReference type="PANTHER" id="PTHR10841">
    <property type="entry name" value="SYNAPSIN"/>
    <property type="match status" value="1"/>
</dbReference>
<reference evidence="9" key="1">
    <citation type="submission" date="2003-08" db="EMBL/GenBank/DDBJ databases">
        <authorList>
            <person name="Birren B."/>
            <person name="Nusbaum C."/>
            <person name="Abebe A."/>
            <person name="Abouelleil A."/>
            <person name="Adekoya E."/>
            <person name="Ait-zahra M."/>
            <person name="Allen N."/>
            <person name="Allen T."/>
            <person name="An P."/>
            <person name="Anderson M."/>
            <person name="Anderson S."/>
            <person name="Arachchi H."/>
            <person name="Armbruster J."/>
            <person name="Bachantsang P."/>
            <person name="Baldwin J."/>
            <person name="Barry A."/>
            <person name="Bayul T."/>
            <person name="Blitshsteyn B."/>
            <person name="Bloom T."/>
            <person name="Blye J."/>
            <person name="Boguslavskiy L."/>
            <person name="Borowsky M."/>
            <person name="Boukhgalter B."/>
            <person name="Brunache A."/>
            <person name="Butler J."/>
            <person name="Calixte N."/>
            <person name="Calvo S."/>
            <person name="Camarata J."/>
            <person name="Campo K."/>
            <person name="Chang J."/>
            <person name="Cheshatsang Y."/>
            <person name="Citroen M."/>
            <person name="Collymore A."/>
            <person name="Considine T."/>
            <person name="Cook A."/>
            <person name="Cooke P."/>
            <person name="Corum B."/>
            <person name="Cuomo C."/>
            <person name="David R."/>
            <person name="Dawoe T."/>
            <person name="Degray S."/>
            <person name="Dodge S."/>
            <person name="Dooley K."/>
            <person name="Dorje P."/>
            <person name="Dorjee K."/>
            <person name="Dorris L."/>
            <person name="Duffey N."/>
            <person name="Dupes A."/>
            <person name="Elkins T."/>
            <person name="Engels R."/>
            <person name="Erickson J."/>
            <person name="Farina A."/>
            <person name="Faro S."/>
            <person name="Ferreira P."/>
            <person name="Fischer H."/>
            <person name="Fitzgerald M."/>
            <person name="Foley K."/>
            <person name="Gage D."/>
            <person name="Galagan J."/>
            <person name="Gearin G."/>
            <person name="Gnerre S."/>
            <person name="Gnirke A."/>
            <person name="Goyette A."/>
            <person name="Graham J."/>
            <person name="Grandbois E."/>
            <person name="Gyaltsen K."/>
            <person name="Hafez N."/>
            <person name="Hagopian D."/>
            <person name="Hagos B."/>
            <person name="Hall J."/>
            <person name="Hatcher B."/>
            <person name="Heller A."/>
            <person name="Higgins H."/>
            <person name="Honan T."/>
            <person name="Horn A."/>
            <person name="Houde N."/>
            <person name="Hughes L."/>
            <person name="Hulme W."/>
            <person name="Husby E."/>
            <person name="Iliev I."/>
            <person name="Jaffe D."/>
            <person name="Jones C."/>
            <person name="Kamal M."/>
            <person name="Kamat A."/>
            <person name="Kamvysselis M."/>
            <person name="Karlsson E."/>
            <person name="Kells C."/>
            <person name="Kieu A."/>
            <person name="Kisner P."/>
            <person name="Kodira C."/>
            <person name="Kulbokas E."/>
            <person name="Labutti K."/>
            <person name="Lama D."/>
            <person name="Landers T."/>
            <person name="Leger J."/>
            <person name="Levine S."/>
            <person name="Lewis D."/>
            <person name="Lewis T."/>
            <person name="Lindblad-toh K."/>
            <person name="Liu X."/>
            <person name="Lokyitsang T."/>
            <person name="Lokyitsang Y."/>
            <person name="Lucien O."/>
            <person name="Lui A."/>
            <person name="Ma L.J."/>
            <person name="Mabbitt R."/>
            <person name="Macdonald J."/>
            <person name="Maclean C."/>
            <person name="Major J."/>
            <person name="Manning J."/>
            <person name="Marabella R."/>
            <person name="Maru K."/>
            <person name="Matthews C."/>
            <person name="Mauceli E."/>
            <person name="Mccarthy M."/>
            <person name="Mcdonough S."/>
            <person name="Mcghee T."/>
            <person name="Meldrim J."/>
            <person name="Meneus L."/>
            <person name="Mesirov J."/>
            <person name="Mihalev A."/>
            <person name="Mihova T."/>
            <person name="Mikkelsen T."/>
            <person name="Mlenga V."/>
            <person name="Moru K."/>
            <person name="Mozes J."/>
            <person name="Mulrain L."/>
            <person name="Munson G."/>
            <person name="Naylor J."/>
            <person name="Newes C."/>
            <person name="Nguyen C."/>
            <person name="Nguyen N."/>
            <person name="Nguyen T."/>
            <person name="Nicol R."/>
            <person name="Nielsen C."/>
            <person name="Nizzari M."/>
            <person name="Norbu C."/>
            <person name="Norbu N."/>
            <person name="O'donnell P."/>
            <person name="Okoawo O."/>
            <person name="O'leary S."/>
            <person name="Omotosho B."/>
            <person name="O'neill K."/>
            <person name="Osman S."/>
            <person name="Parker S."/>
            <person name="Perrin D."/>
            <person name="Phunkhang P."/>
            <person name="Piqani B."/>
            <person name="Purcell S."/>
            <person name="Rachupka T."/>
            <person name="Ramasamy U."/>
            <person name="Rameau R."/>
            <person name="Ray V."/>
            <person name="Raymond C."/>
            <person name="Retta R."/>
            <person name="Richardson S."/>
            <person name="Rise C."/>
            <person name="Rodriguez J."/>
            <person name="Rogers J."/>
            <person name="Rogov P."/>
            <person name="Rutman M."/>
            <person name="Schupbach R."/>
            <person name="Seaman C."/>
            <person name="Settipalli S."/>
            <person name="Sharpe T."/>
            <person name="Sheridan J."/>
            <person name="Sherpa N."/>
            <person name="Shi J."/>
            <person name="Smirnov S."/>
            <person name="Smith C."/>
            <person name="Sougnez C."/>
            <person name="Spencer B."/>
            <person name="Stalker J."/>
            <person name="Stange-thomann N."/>
            <person name="Stavropoulos S."/>
            <person name="Stetson K."/>
            <person name="Stone C."/>
            <person name="Stone S."/>
            <person name="Stubbs M."/>
            <person name="Talamas J."/>
            <person name="Tchuinga P."/>
            <person name="Tenzing P."/>
            <person name="Tesfaye S."/>
            <person name="Theodore J."/>
            <person name="Thoulutsang Y."/>
            <person name="Topham K."/>
            <person name="Towey S."/>
            <person name="Tsamla T."/>
            <person name="Tsomo N."/>
            <person name="Vallee D."/>
            <person name="Vassiliev H."/>
            <person name="Venkataraman V."/>
            <person name="Vinson J."/>
            <person name="Vo A."/>
            <person name="Wade C."/>
            <person name="Wang S."/>
            <person name="Wangchuk T."/>
            <person name="Wangdi T."/>
            <person name="Whittaker C."/>
            <person name="Wilkinson J."/>
            <person name="Wu Y."/>
            <person name="Wyman D."/>
            <person name="Yadav S."/>
            <person name="Yang S."/>
            <person name="Yang X."/>
            <person name="Yeager S."/>
            <person name="Yee E."/>
            <person name="Young G."/>
            <person name="Zainoun J."/>
            <person name="Zembeck L."/>
            <person name="Zimmer A."/>
            <person name="Zody M."/>
            <person name="Lander E."/>
        </authorList>
    </citation>
    <scope>NUCLEOTIDE SEQUENCE [LARGE SCALE GENOMIC DNA]</scope>
</reference>
<dbReference type="GeneTree" id="ENSGT00940000169983"/>
<dbReference type="Gene3D" id="3.30.470.20">
    <property type="entry name" value="ATP-grasp fold, B domain"/>
    <property type="match status" value="1"/>
</dbReference>
<dbReference type="PRINTS" id="PR01368">
    <property type="entry name" value="SYNAPSIN"/>
</dbReference>
<proteinExistence type="inferred from homology"/>
<name>H2ZFY8_CIOSA</name>
<protein>
    <recommendedName>
        <fullName evidence="10">Synapsin pre-ATP-grasp domain-containing protein</fullName>
    </recommendedName>
</protein>
<keyword evidence="2" id="KW-0597">Phosphoprotein</keyword>
<dbReference type="GO" id="GO:0030672">
    <property type="term" value="C:synaptic vesicle membrane"/>
    <property type="evidence" value="ECO:0007669"/>
    <property type="project" value="TreeGrafter"/>
</dbReference>
<feature type="domain" description="Synapsin pre-ATP-grasp" evidence="6">
    <location>
        <begin position="98"/>
        <end position="199"/>
    </location>
</feature>
<sequence length="245" mass="27633">MSSMQNAMNFLKRRFSDTNFNSNLPNGYMENEDDITASASARNTPTRTPHPPQQGNHPQHPHRSNTIPQSGQTVGSTGGFFASLASGNPLAVLKTEASDRAKTILVVDEPHTDWSKYFKGRKIHDFSLKVEQAEFSELSLSGHSVNGVTVDINCYRNGNKIVRSFKPDFLLVRQTPRSMAQGEDFKNLIIGLKYGGVPSVNSLHSQFNFMDKPWTFSQLIRIQKRLGREKFPLVEQTYYPSHKQM</sequence>
<evidence type="ECO:0000256" key="3">
    <source>
        <dbReference type="ARBA" id="ARBA00023018"/>
    </source>
</evidence>
<evidence type="ECO:0000256" key="5">
    <source>
        <dbReference type="SAM" id="MobiDB-lite"/>
    </source>
</evidence>
<dbReference type="GO" id="GO:0005524">
    <property type="term" value="F:ATP binding"/>
    <property type="evidence" value="ECO:0007669"/>
    <property type="project" value="InterPro"/>
</dbReference>
<evidence type="ECO:0000259" key="6">
    <source>
        <dbReference type="Pfam" id="PF02078"/>
    </source>
</evidence>
<dbReference type="InterPro" id="IPR016185">
    <property type="entry name" value="PreATP-grasp_dom_sf"/>
</dbReference>
<dbReference type="AlphaFoldDB" id="H2ZFY8"/>
<dbReference type="FunFam" id="3.40.50.20:FF:000008">
    <property type="entry name" value="Synapsin III"/>
    <property type="match status" value="1"/>
</dbReference>
<accession>H2ZFY8</accession>
<feature type="compositionally biased region" description="Polar residues" evidence="5">
    <location>
        <begin position="64"/>
        <end position="74"/>
    </location>
</feature>